<evidence type="ECO:0000313" key="3">
    <source>
        <dbReference type="Proteomes" id="UP000176450"/>
    </source>
</evidence>
<gene>
    <name evidence="2" type="ORF">A3A63_00155</name>
</gene>
<dbReference type="Proteomes" id="UP000176450">
    <property type="component" value="Unassembled WGS sequence"/>
</dbReference>
<reference evidence="2 3" key="1">
    <citation type="journal article" date="2016" name="Nat. Commun.">
        <title>Thousands of microbial genomes shed light on interconnected biogeochemical processes in an aquifer system.</title>
        <authorList>
            <person name="Anantharaman K."/>
            <person name="Brown C.T."/>
            <person name="Hug L.A."/>
            <person name="Sharon I."/>
            <person name="Castelle C.J."/>
            <person name="Probst A.J."/>
            <person name="Thomas B.C."/>
            <person name="Singh A."/>
            <person name="Wilkins M.J."/>
            <person name="Karaoz U."/>
            <person name="Brodie E.L."/>
            <person name="Williams K.H."/>
            <person name="Hubbard S.S."/>
            <person name="Banfield J.F."/>
        </authorList>
    </citation>
    <scope>NUCLEOTIDE SEQUENCE [LARGE SCALE GENOMIC DNA]</scope>
</reference>
<evidence type="ECO:0008006" key="4">
    <source>
        <dbReference type="Google" id="ProtNLM"/>
    </source>
</evidence>
<protein>
    <recommendedName>
        <fullName evidence="4">POTRA domain-containing protein</fullName>
    </recommendedName>
</protein>
<evidence type="ECO:0000256" key="1">
    <source>
        <dbReference type="SAM" id="Phobius"/>
    </source>
</evidence>
<accession>A0A1F6B544</accession>
<dbReference type="EMBL" id="MFJX01000001">
    <property type="protein sequence ID" value="OGG31627.1"/>
    <property type="molecule type" value="Genomic_DNA"/>
</dbReference>
<organism evidence="2 3">
    <name type="scientific">Candidatus Gottesmanbacteria bacterium RIFCSPLOWO2_01_FULL_46_9</name>
    <dbReference type="NCBI Taxonomy" id="1798394"/>
    <lineage>
        <taxon>Bacteria</taxon>
        <taxon>Candidatus Gottesmaniibacteriota</taxon>
    </lineage>
</organism>
<sequence length="230" mass="25957">MHTGVLRRKIGKTIFFCIFITIVSVLLYEGMTRLFSIQFIEVIGSGVQVVVDEEKMSKTLLFFPSDRLRGEVLRDNPLLADVHFQKKYPHTLVIIPTLRSAFVRLQTNDRIVLLDRSGIVLMDGDQGKALPLLRFNLQALRVSEAIVDARVQLALSLLDGLRTVFPVDAITEQDGAYVLVKTGKTDIFIPQDKELDDILATLQTLMTGFRIKGTLPEVVDLRFDKPVIKF</sequence>
<keyword evidence="1" id="KW-1133">Transmembrane helix</keyword>
<evidence type="ECO:0000313" key="2">
    <source>
        <dbReference type="EMBL" id="OGG31627.1"/>
    </source>
</evidence>
<name>A0A1F6B544_9BACT</name>
<feature type="transmembrane region" description="Helical" evidence="1">
    <location>
        <begin position="12"/>
        <end position="28"/>
    </location>
</feature>
<proteinExistence type="predicted"/>
<keyword evidence="1" id="KW-0472">Membrane</keyword>
<keyword evidence="1" id="KW-0812">Transmembrane</keyword>
<dbReference type="AlphaFoldDB" id="A0A1F6B544"/>
<comment type="caution">
    <text evidence="2">The sequence shown here is derived from an EMBL/GenBank/DDBJ whole genome shotgun (WGS) entry which is preliminary data.</text>
</comment>